<dbReference type="PANTHER" id="PTHR36124">
    <property type="match status" value="1"/>
</dbReference>
<evidence type="ECO:0000256" key="1">
    <source>
        <dbReference type="SAM" id="MobiDB-lite"/>
    </source>
</evidence>
<protein>
    <recommendedName>
        <fullName evidence="4">ER-bound oxygenase mpaB/mpaB'/Rubber oxygenase catalytic domain-containing protein</fullName>
    </recommendedName>
</protein>
<feature type="compositionally biased region" description="Low complexity" evidence="1">
    <location>
        <begin position="83"/>
        <end position="108"/>
    </location>
</feature>
<accession>A0ABS4M5X5</accession>
<evidence type="ECO:0008006" key="4">
    <source>
        <dbReference type="Google" id="ProtNLM"/>
    </source>
</evidence>
<evidence type="ECO:0000313" key="2">
    <source>
        <dbReference type="EMBL" id="MBP2055055.1"/>
    </source>
</evidence>
<dbReference type="EMBL" id="JAGGLP010000026">
    <property type="protein sequence ID" value="MBP2055055.1"/>
    <property type="molecule type" value="Genomic_DNA"/>
</dbReference>
<proteinExistence type="predicted"/>
<keyword evidence="3" id="KW-1185">Reference proteome</keyword>
<dbReference type="Proteomes" id="UP001519309">
    <property type="component" value="Unassembled WGS sequence"/>
</dbReference>
<reference evidence="2 3" key="1">
    <citation type="submission" date="2021-03" db="EMBL/GenBank/DDBJ databases">
        <title>Genomic Encyclopedia of Type Strains, Phase IV (KMG-IV): sequencing the most valuable type-strain genomes for metagenomic binning, comparative biology and taxonomic classification.</title>
        <authorList>
            <person name="Goeker M."/>
        </authorList>
    </citation>
    <scope>NUCLEOTIDE SEQUENCE [LARGE SCALE GENOMIC DNA]</scope>
    <source>
        <strain evidence="2 3">DSM 40499</strain>
    </source>
</reference>
<gene>
    <name evidence="2" type="ORF">J2Z21_008068</name>
</gene>
<evidence type="ECO:0000313" key="3">
    <source>
        <dbReference type="Proteomes" id="UP001519309"/>
    </source>
</evidence>
<name>A0ABS4M5X5_9ACTN</name>
<dbReference type="PANTHER" id="PTHR36124:SF1">
    <property type="entry name" value="ER-BOUND OXYGENASE MPAB_MPAB'_RUBBER OXYGENASE CATALYTIC DOMAIN-CONTAINING PROTEIN"/>
    <property type="match status" value="1"/>
</dbReference>
<feature type="region of interest" description="Disordered" evidence="1">
    <location>
        <begin position="79"/>
        <end position="119"/>
    </location>
</feature>
<dbReference type="InterPro" id="IPR046366">
    <property type="entry name" value="MPAB"/>
</dbReference>
<sequence>MLLLDAVVEHGSGTPEGRTAIRRINQMHRNYDISDDDMRYVLSLFVVMPRRWIDTYGRRRLSRHEIVAATEYYRMLGRRMGIPSSPGSTRSSKPSSTPTRRPTWRGTSRLGGSPTPGST</sequence>
<organism evidence="2 3">
    <name type="scientific">Streptomyces griseochromogenes</name>
    <dbReference type="NCBI Taxonomy" id="68214"/>
    <lineage>
        <taxon>Bacteria</taxon>
        <taxon>Bacillati</taxon>
        <taxon>Actinomycetota</taxon>
        <taxon>Actinomycetes</taxon>
        <taxon>Kitasatosporales</taxon>
        <taxon>Streptomycetaceae</taxon>
        <taxon>Streptomyces</taxon>
    </lineage>
</organism>
<comment type="caution">
    <text evidence="2">The sequence shown here is derived from an EMBL/GenBank/DDBJ whole genome shotgun (WGS) entry which is preliminary data.</text>
</comment>